<evidence type="ECO:0000256" key="3">
    <source>
        <dbReference type="ARBA" id="ARBA00023180"/>
    </source>
</evidence>
<dbReference type="AlphaFoldDB" id="A0A381SKA9"/>
<keyword evidence="1" id="KW-0732">Signal</keyword>
<name>A0A381SKA9_9ZZZZ</name>
<dbReference type="CDD" id="cd14958">
    <property type="entry name" value="NHL_PAL_like"/>
    <property type="match status" value="1"/>
</dbReference>
<proteinExistence type="predicted"/>
<evidence type="ECO:0008006" key="5">
    <source>
        <dbReference type="Google" id="ProtNLM"/>
    </source>
</evidence>
<dbReference type="PROSITE" id="PS51125">
    <property type="entry name" value="NHL"/>
    <property type="match status" value="1"/>
</dbReference>
<dbReference type="Gene3D" id="2.120.10.30">
    <property type="entry name" value="TolB, C-terminal domain"/>
    <property type="match status" value="2"/>
</dbReference>
<dbReference type="InterPro" id="IPR001258">
    <property type="entry name" value="NHL_repeat"/>
</dbReference>
<organism evidence="4">
    <name type="scientific">marine metagenome</name>
    <dbReference type="NCBI Taxonomy" id="408172"/>
    <lineage>
        <taxon>unclassified sequences</taxon>
        <taxon>metagenomes</taxon>
        <taxon>ecological metagenomes</taxon>
    </lineage>
</organism>
<gene>
    <name evidence="4" type="ORF">METZ01_LOCUS56743</name>
</gene>
<evidence type="ECO:0000313" key="4">
    <source>
        <dbReference type="EMBL" id="SVA03889.1"/>
    </source>
</evidence>
<keyword evidence="3" id="KW-0325">Glycoprotein</keyword>
<evidence type="ECO:0000256" key="2">
    <source>
        <dbReference type="ARBA" id="ARBA00022737"/>
    </source>
</evidence>
<protein>
    <recommendedName>
        <fullName evidence="5">Peptidylamidoglycolate lyase</fullName>
    </recommendedName>
</protein>
<accession>A0A381SKA9</accession>
<dbReference type="SUPFAM" id="SSF101898">
    <property type="entry name" value="NHL repeat"/>
    <property type="match status" value="1"/>
</dbReference>
<evidence type="ECO:0000256" key="1">
    <source>
        <dbReference type="ARBA" id="ARBA00022729"/>
    </source>
</evidence>
<dbReference type="PANTHER" id="PTHR10680">
    <property type="entry name" value="PEPTIDYL-GLYCINE ALPHA-AMIDATING MONOOXYGENASE"/>
    <property type="match status" value="1"/>
</dbReference>
<keyword evidence="2" id="KW-0677">Repeat</keyword>
<dbReference type="PANTHER" id="PTHR10680:SF38">
    <property type="entry name" value="BLL1368 PROTEIN"/>
    <property type="match status" value="1"/>
</dbReference>
<reference evidence="4" key="1">
    <citation type="submission" date="2018-05" db="EMBL/GenBank/DDBJ databases">
        <authorList>
            <person name="Lanie J.A."/>
            <person name="Ng W.-L."/>
            <person name="Kazmierczak K.M."/>
            <person name="Andrzejewski T.M."/>
            <person name="Davidsen T.M."/>
            <person name="Wayne K.J."/>
            <person name="Tettelin H."/>
            <person name="Glass J.I."/>
            <person name="Rusch D."/>
            <person name="Podicherti R."/>
            <person name="Tsui H.-C.T."/>
            <person name="Winkler M.E."/>
        </authorList>
    </citation>
    <scope>NUCLEOTIDE SEQUENCE</scope>
</reference>
<dbReference type="Pfam" id="PF01436">
    <property type="entry name" value="NHL"/>
    <property type="match status" value="2"/>
</dbReference>
<dbReference type="InterPro" id="IPR011042">
    <property type="entry name" value="6-blade_b-propeller_TolB-like"/>
</dbReference>
<sequence length="318" mass="34447">MPKVRMFVPVVAFTLGVASLAGAQVLDAPDPAQMEDAPDLGYRPVPHGLQIPDGLEMGAPSSVVWTSRNQLVVFNRGPNPLMAFEADGTFVRAWGQGGDYIRPHGMRLDPDGNIWTTDVNGHTVRKMTLDGEVLLTIGTHGQAGDATDGLLNEPTDLTINATGEVFVLVGHGRGEPRLVKFDRTGKLMKSWGGPGTGPGKFDTPHSIVVDQAGLLYVADRQNRRVQIFDDEGTYIKEWAFKGLPCGLHLHDDQQMYLASGFAGEILRLDENGKALGRTGQPGKGLGEFGEAHYMTMAPNGDIWVADTVRPALHRFVKK</sequence>
<dbReference type="EMBL" id="UINC01003163">
    <property type="protein sequence ID" value="SVA03889.1"/>
    <property type="molecule type" value="Genomic_DNA"/>
</dbReference>